<dbReference type="PANTHER" id="PTHR43428:SF1">
    <property type="entry name" value="ARSENATE REDUCTASE"/>
    <property type="match status" value="1"/>
</dbReference>
<evidence type="ECO:0000256" key="1">
    <source>
        <dbReference type="ARBA" id="ARBA00022849"/>
    </source>
</evidence>
<evidence type="ECO:0000313" key="4">
    <source>
        <dbReference type="Proteomes" id="UP000028643"/>
    </source>
</evidence>
<dbReference type="SMART" id="SM00226">
    <property type="entry name" value="LMWPc"/>
    <property type="match status" value="1"/>
</dbReference>
<evidence type="ECO:0000259" key="2">
    <source>
        <dbReference type="SMART" id="SM00226"/>
    </source>
</evidence>
<dbReference type="AlphaFoldDB" id="A0A085VKE4"/>
<dbReference type="Pfam" id="PF01451">
    <property type="entry name" value="LMWPc"/>
    <property type="match status" value="1"/>
</dbReference>
<dbReference type="SUPFAM" id="SSF52788">
    <property type="entry name" value="Phosphotyrosine protein phosphatases I"/>
    <property type="match status" value="1"/>
</dbReference>
<dbReference type="Proteomes" id="UP000028643">
    <property type="component" value="Unassembled WGS sequence"/>
</dbReference>
<evidence type="ECO:0000313" key="3">
    <source>
        <dbReference type="EMBL" id="KFE55907.1"/>
    </source>
</evidence>
<dbReference type="EMBL" id="JPQT01000021">
    <property type="protein sequence ID" value="KFE55907.1"/>
    <property type="molecule type" value="Genomic_DNA"/>
</dbReference>
<protein>
    <submittedName>
        <fullName evidence="3">Protein tyrosine phosphatase</fullName>
    </submittedName>
</protein>
<dbReference type="InterPro" id="IPR023485">
    <property type="entry name" value="Ptyr_pPase"/>
</dbReference>
<dbReference type="Gene3D" id="3.40.50.2300">
    <property type="match status" value="1"/>
</dbReference>
<accession>A0A085VKE4</accession>
<dbReference type="PANTHER" id="PTHR43428">
    <property type="entry name" value="ARSENATE REDUCTASE"/>
    <property type="match status" value="1"/>
</dbReference>
<comment type="caution">
    <text evidence="3">The sequence shown here is derived from an EMBL/GenBank/DDBJ whole genome shotgun (WGS) entry which is preliminary data.</text>
</comment>
<proteinExistence type="predicted"/>
<sequence length="140" mass="15515">MTQPIKVLFVCVANSARSQLAEALLRHTDPRFAAFSAGSKPFRVDPRTVAALESVDVDASGLRSKSIDEFQGDRFDYVITLCDKSAQECQAMPGAGEVIAWDFPDPVTSEDLGAFRHSLHDIHERIKLFVLVKTKHLEDV</sequence>
<feature type="domain" description="Phosphotyrosine protein phosphatase I" evidence="2">
    <location>
        <begin position="5"/>
        <end position="132"/>
    </location>
</feature>
<dbReference type="RefSeq" id="WP_047571892.1">
    <property type="nucleotide sequence ID" value="NZ_JPQT01000021.1"/>
</dbReference>
<dbReference type="GO" id="GO:0046685">
    <property type="term" value="P:response to arsenic-containing substance"/>
    <property type="evidence" value="ECO:0007669"/>
    <property type="project" value="UniProtKB-KW"/>
</dbReference>
<name>A0A085VKE4_PSESX</name>
<dbReference type="InterPro" id="IPR036196">
    <property type="entry name" value="Ptyr_pPase_sf"/>
</dbReference>
<dbReference type="CDD" id="cd16345">
    <property type="entry name" value="LMWP_ArsC"/>
    <property type="match status" value="1"/>
</dbReference>
<organism evidence="3 4">
    <name type="scientific">Pseudomonas syringae</name>
    <dbReference type="NCBI Taxonomy" id="317"/>
    <lineage>
        <taxon>Bacteria</taxon>
        <taxon>Pseudomonadati</taxon>
        <taxon>Pseudomonadota</taxon>
        <taxon>Gammaproteobacteria</taxon>
        <taxon>Pseudomonadales</taxon>
        <taxon>Pseudomonadaceae</taxon>
        <taxon>Pseudomonas</taxon>
    </lineage>
</organism>
<keyword evidence="1" id="KW-0059">Arsenical resistance</keyword>
<reference evidence="3 4" key="1">
    <citation type="submission" date="2014-07" db="EMBL/GenBank/DDBJ databases">
        <title>Draft Genome Sequences of Environmental Pseudomonas syringae strains.</title>
        <authorList>
            <person name="Baltrus D.A."/>
            <person name="Berge O."/>
            <person name="Morris C."/>
        </authorList>
    </citation>
    <scope>NUCLEOTIDE SEQUENCE [LARGE SCALE GENOMIC DNA]</scope>
    <source>
        <strain evidence="3 4">CEB003</strain>
    </source>
</reference>
<gene>
    <name evidence="3" type="ORF">IV02_01180</name>
</gene>
<dbReference type="PATRIC" id="fig|317.174.peg.243"/>